<dbReference type="SUPFAM" id="SSF81799">
    <property type="entry name" value="Putative methyltransferase TM0872, insert domain"/>
    <property type="match status" value="1"/>
</dbReference>
<comment type="caution">
    <text evidence="8">The sequence shown here is derived from an EMBL/GenBank/DDBJ whole genome shotgun (WGS) entry which is preliminary data.</text>
</comment>
<dbReference type="HAMAP" id="MF_01007">
    <property type="entry name" value="16SrRNA_methyltr_H"/>
    <property type="match status" value="1"/>
</dbReference>
<keyword evidence="5 7" id="KW-0808">Transferase</keyword>
<evidence type="ECO:0000256" key="1">
    <source>
        <dbReference type="ARBA" id="ARBA00010396"/>
    </source>
</evidence>
<feature type="binding site" evidence="7">
    <location>
        <position position="143"/>
    </location>
    <ligand>
        <name>S-adenosyl-L-methionine</name>
        <dbReference type="ChEBI" id="CHEBI:59789"/>
    </ligand>
</feature>
<dbReference type="SUPFAM" id="SSF53335">
    <property type="entry name" value="S-adenosyl-L-methionine-dependent methyltransferases"/>
    <property type="match status" value="1"/>
</dbReference>
<feature type="binding site" evidence="7">
    <location>
        <position position="122"/>
    </location>
    <ligand>
        <name>S-adenosyl-L-methionine</name>
        <dbReference type="ChEBI" id="CHEBI:59789"/>
    </ligand>
</feature>
<dbReference type="InterPro" id="IPR023397">
    <property type="entry name" value="SAM-dep_MeTrfase_MraW_recog"/>
</dbReference>
<reference evidence="8 9" key="1">
    <citation type="submission" date="2013-06" db="EMBL/GenBank/DDBJ databases">
        <authorList>
            <person name="Weinstock G."/>
            <person name="Sodergren E."/>
            <person name="Lobos E.A."/>
            <person name="Fulton L."/>
            <person name="Fulton R."/>
            <person name="Courtney L."/>
            <person name="Fronick C."/>
            <person name="O'Laughlin M."/>
            <person name="Godfrey J."/>
            <person name="Wilson R.M."/>
            <person name="Miner T."/>
            <person name="Farmer C."/>
            <person name="Delehaunty K."/>
            <person name="Cordes M."/>
            <person name="Minx P."/>
            <person name="Tomlinson C."/>
            <person name="Chen J."/>
            <person name="Wollam A."/>
            <person name="Pepin K.H."/>
            <person name="Bhonagiri V."/>
            <person name="Zhang X."/>
            <person name="Warren W."/>
            <person name="Mitreva M."/>
            <person name="Mardis E.R."/>
            <person name="Wilson R.K."/>
        </authorList>
    </citation>
    <scope>NUCLEOTIDE SEQUENCE [LARGE SCALE GENOMIC DNA]</scope>
    <source>
        <strain evidence="8 9">W1703</strain>
    </source>
</reference>
<dbReference type="GO" id="GO:0071424">
    <property type="term" value="F:rRNA (cytosine-N4-)-methyltransferase activity"/>
    <property type="evidence" value="ECO:0007669"/>
    <property type="project" value="UniProtKB-UniRule"/>
</dbReference>
<feature type="binding site" evidence="7">
    <location>
        <position position="150"/>
    </location>
    <ligand>
        <name>S-adenosyl-L-methionine</name>
        <dbReference type="ChEBI" id="CHEBI:59789"/>
    </ligand>
</feature>
<dbReference type="Pfam" id="PF01795">
    <property type="entry name" value="Methyltransf_5"/>
    <property type="match status" value="1"/>
</dbReference>
<dbReference type="NCBIfam" id="TIGR00006">
    <property type="entry name" value="16S rRNA (cytosine(1402)-N(4))-methyltransferase RsmH"/>
    <property type="match status" value="1"/>
</dbReference>
<gene>
    <name evidence="7" type="primary">rsmH</name>
    <name evidence="8" type="ORF">HMPREF1557_01375</name>
</gene>
<dbReference type="Gene3D" id="1.10.150.170">
    <property type="entry name" value="Putative methyltransferase TM0872, insert domain"/>
    <property type="match status" value="1"/>
</dbReference>
<comment type="function">
    <text evidence="7">Specifically methylates the N4 position of cytidine in position 1402 (C1402) of 16S rRNA.</text>
</comment>
<dbReference type="InterPro" id="IPR029063">
    <property type="entry name" value="SAM-dependent_MTases_sf"/>
</dbReference>
<keyword evidence="3 7" id="KW-0698">rRNA processing</keyword>
<evidence type="ECO:0000256" key="3">
    <source>
        <dbReference type="ARBA" id="ARBA00022552"/>
    </source>
</evidence>
<dbReference type="InterPro" id="IPR002903">
    <property type="entry name" value="RsmH"/>
</dbReference>
<dbReference type="PANTHER" id="PTHR11265:SF0">
    <property type="entry name" value="12S RRNA N4-METHYLCYTIDINE METHYLTRANSFERASE"/>
    <property type="match status" value="1"/>
</dbReference>
<accession>U2KJ76</accession>
<evidence type="ECO:0000256" key="5">
    <source>
        <dbReference type="ARBA" id="ARBA00022679"/>
    </source>
</evidence>
<dbReference type="Gene3D" id="3.40.50.150">
    <property type="entry name" value="Vaccinia Virus protein VP39"/>
    <property type="match status" value="1"/>
</dbReference>
<dbReference type="PANTHER" id="PTHR11265">
    <property type="entry name" value="S-ADENOSYL-METHYLTRANSFERASE MRAW"/>
    <property type="match status" value="1"/>
</dbReference>
<evidence type="ECO:0000256" key="2">
    <source>
        <dbReference type="ARBA" id="ARBA00022490"/>
    </source>
</evidence>
<dbReference type="GO" id="GO:0070475">
    <property type="term" value="P:rRNA base methylation"/>
    <property type="evidence" value="ECO:0007669"/>
    <property type="project" value="UniProtKB-UniRule"/>
</dbReference>
<feature type="binding site" evidence="7">
    <location>
        <begin position="73"/>
        <end position="75"/>
    </location>
    <ligand>
        <name>S-adenosyl-L-methionine</name>
        <dbReference type="ChEBI" id="CHEBI:59789"/>
    </ligand>
</feature>
<evidence type="ECO:0000256" key="6">
    <source>
        <dbReference type="ARBA" id="ARBA00022691"/>
    </source>
</evidence>
<dbReference type="EMBL" id="AWVA01000084">
    <property type="protein sequence ID" value="ERJ74903.1"/>
    <property type="molecule type" value="Genomic_DNA"/>
</dbReference>
<dbReference type="AlphaFoldDB" id="U2KJ76"/>
<name>U2KJ76_9STRE</name>
<dbReference type="HOGENOM" id="CLU_038422_2_0_9"/>
<comment type="subcellular location">
    <subcellularLocation>
        <location evidence="7">Cytoplasm</location>
    </subcellularLocation>
</comment>
<keyword evidence="6 7" id="KW-0949">S-adenosyl-L-methionine</keyword>
<dbReference type="GO" id="GO:0005737">
    <property type="term" value="C:cytoplasm"/>
    <property type="evidence" value="ECO:0007669"/>
    <property type="project" value="UniProtKB-SubCell"/>
</dbReference>
<comment type="similarity">
    <text evidence="1 7">Belongs to the methyltransferase superfamily. RsmH family.</text>
</comment>
<evidence type="ECO:0000313" key="8">
    <source>
        <dbReference type="EMBL" id="ERJ74903.1"/>
    </source>
</evidence>
<evidence type="ECO:0000256" key="7">
    <source>
        <dbReference type="HAMAP-Rule" id="MF_01007"/>
    </source>
</evidence>
<dbReference type="FunFam" id="1.10.150.170:FF:000001">
    <property type="entry name" value="Ribosomal RNA small subunit methyltransferase H"/>
    <property type="match status" value="1"/>
</dbReference>
<sequence length="354" mass="39905">MNHPQDGCASLGEKWKSFPLSWHEIFGHICYICGKIRVMTNEFHHVTVLLHETVDMLGLKPDGVYVDATLGGAGHSSYLLSQLGPEGHLYCFDQDQTAIDNAQVKLKDYLDRGMVTFIKDNFRNLKARLAEQGVSEIDGILYDLGVSSPQLDQRERGFSYKQDAPLDMRMNQDADLLAYDVVNSYSYQDLVRIFFKYGEDKFSKQIARKIEQARAIKPIETTTQLADIIKSAKPAKELKKKGHPAKQIFQAIRIAVNDELGAADESIQQALELLALDGRISVITFHSLEDRLTKQLFKEASTVDVPKGLPFIPEEMQPKIALVNRKPILPSQEELAVNNRAHSAKLRVAKKIRK</sequence>
<protein>
    <recommendedName>
        <fullName evidence="7">Ribosomal RNA small subunit methyltransferase H</fullName>
        <ecNumber evidence="7">2.1.1.199</ecNumber>
    </recommendedName>
    <alternativeName>
        <fullName evidence="7">16S rRNA m(4)C1402 methyltransferase</fullName>
    </alternativeName>
    <alternativeName>
        <fullName evidence="7">rRNA (cytosine-N(4)-)-methyltransferase RsmH</fullName>
    </alternativeName>
</protein>
<proteinExistence type="inferred from homology"/>
<comment type="catalytic activity">
    <reaction evidence="7">
        <text>cytidine(1402) in 16S rRNA + S-adenosyl-L-methionine = N(4)-methylcytidine(1402) in 16S rRNA + S-adenosyl-L-homocysteine + H(+)</text>
        <dbReference type="Rhea" id="RHEA:42928"/>
        <dbReference type="Rhea" id="RHEA-COMP:10286"/>
        <dbReference type="Rhea" id="RHEA-COMP:10287"/>
        <dbReference type="ChEBI" id="CHEBI:15378"/>
        <dbReference type="ChEBI" id="CHEBI:57856"/>
        <dbReference type="ChEBI" id="CHEBI:59789"/>
        <dbReference type="ChEBI" id="CHEBI:74506"/>
        <dbReference type="ChEBI" id="CHEBI:82748"/>
        <dbReference type="EC" id="2.1.1.199"/>
    </reaction>
</comment>
<dbReference type="Proteomes" id="UP000016617">
    <property type="component" value="Unassembled WGS sequence"/>
</dbReference>
<evidence type="ECO:0000256" key="4">
    <source>
        <dbReference type="ARBA" id="ARBA00022603"/>
    </source>
</evidence>
<organism evidence="8 9">
    <name type="scientific">Streptococcus sobrinus W1703</name>
    <dbReference type="NCBI Taxonomy" id="1227275"/>
    <lineage>
        <taxon>Bacteria</taxon>
        <taxon>Bacillati</taxon>
        <taxon>Bacillota</taxon>
        <taxon>Bacilli</taxon>
        <taxon>Lactobacillales</taxon>
        <taxon>Streptococcaceae</taxon>
        <taxon>Streptococcus</taxon>
    </lineage>
</organism>
<dbReference type="EC" id="2.1.1.199" evidence="7"/>
<feature type="binding site" evidence="7">
    <location>
        <position position="93"/>
    </location>
    <ligand>
        <name>S-adenosyl-L-methionine</name>
        <dbReference type="ChEBI" id="CHEBI:59789"/>
    </ligand>
</feature>
<evidence type="ECO:0000313" key="9">
    <source>
        <dbReference type="Proteomes" id="UP000016617"/>
    </source>
</evidence>
<keyword evidence="2 7" id="KW-0963">Cytoplasm</keyword>
<dbReference type="PATRIC" id="fig|1227275.3.peg.1225"/>
<keyword evidence="4 7" id="KW-0489">Methyltransferase</keyword>
<dbReference type="PIRSF" id="PIRSF004486">
    <property type="entry name" value="MraW"/>
    <property type="match status" value="1"/>
</dbReference>